<proteinExistence type="predicted"/>
<sequence length="22" mass="2610">MLNPAMSAQIRCPWLLLKPDRR</sequence>
<evidence type="ECO:0000313" key="1">
    <source>
        <dbReference type="EMBL" id="JAD34391.1"/>
    </source>
</evidence>
<reference evidence="1" key="2">
    <citation type="journal article" date="2015" name="Data Brief">
        <title>Shoot transcriptome of the giant reed, Arundo donax.</title>
        <authorList>
            <person name="Barrero R.A."/>
            <person name="Guerrero F.D."/>
            <person name="Moolhuijzen P."/>
            <person name="Goolsby J.A."/>
            <person name="Tidwell J."/>
            <person name="Bellgard S.E."/>
            <person name="Bellgard M.I."/>
        </authorList>
    </citation>
    <scope>NUCLEOTIDE SEQUENCE</scope>
    <source>
        <tissue evidence="1">Shoot tissue taken approximately 20 cm above the soil surface</tissue>
    </source>
</reference>
<accession>A0A0A8Z6F8</accession>
<protein>
    <submittedName>
        <fullName evidence="1">Uncharacterized protein</fullName>
    </submittedName>
</protein>
<organism evidence="1">
    <name type="scientific">Arundo donax</name>
    <name type="common">Giant reed</name>
    <name type="synonym">Donax arundinaceus</name>
    <dbReference type="NCBI Taxonomy" id="35708"/>
    <lineage>
        <taxon>Eukaryota</taxon>
        <taxon>Viridiplantae</taxon>
        <taxon>Streptophyta</taxon>
        <taxon>Embryophyta</taxon>
        <taxon>Tracheophyta</taxon>
        <taxon>Spermatophyta</taxon>
        <taxon>Magnoliopsida</taxon>
        <taxon>Liliopsida</taxon>
        <taxon>Poales</taxon>
        <taxon>Poaceae</taxon>
        <taxon>PACMAD clade</taxon>
        <taxon>Arundinoideae</taxon>
        <taxon>Arundineae</taxon>
        <taxon>Arundo</taxon>
    </lineage>
</organism>
<name>A0A0A8Z6F8_ARUDO</name>
<dbReference type="EMBL" id="GBRH01263504">
    <property type="protein sequence ID" value="JAD34391.1"/>
    <property type="molecule type" value="Transcribed_RNA"/>
</dbReference>
<reference evidence="1" key="1">
    <citation type="submission" date="2014-09" db="EMBL/GenBank/DDBJ databases">
        <authorList>
            <person name="Magalhaes I.L.F."/>
            <person name="Oliveira U."/>
            <person name="Santos F.R."/>
            <person name="Vidigal T.H.D.A."/>
            <person name="Brescovit A.D."/>
            <person name="Santos A.J."/>
        </authorList>
    </citation>
    <scope>NUCLEOTIDE SEQUENCE</scope>
    <source>
        <tissue evidence="1">Shoot tissue taken approximately 20 cm above the soil surface</tissue>
    </source>
</reference>
<dbReference type="AlphaFoldDB" id="A0A0A8Z6F8"/>